<comment type="similarity">
    <text evidence="1">Belongs to the GcvT family.</text>
</comment>
<protein>
    <recommendedName>
        <fullName evidence="2">aminomethyltransferase</fullName>
        <ecNumber evidence="2">2.1.2.10</ecNumber>
    </recommendedName>
    <alternativeName>
        <fullName evidence="5">Glycine cleavage system T protein</fullName>
    </alternativeName>
</protein>
<dbReference type="GO" id="GO:0032259">
    <property type="term" value="P:methylation"/>
    <property type="evidence" value="ECO:0007669"/>
    <property type="project" value="UniProtKB-KW"/>
</dbReference>
<dbReference type="GO" id="GO:0008168">
    <property type="term" value="F:methyltransferase activity"/>
    <property type="evidence" value="ECO:0007669"/>
    <property type="project" value="UniProtKB-KW"/>
</dbReference>
<evidence type="ECO:0000256" key="5">
    <source>
        <dbReference type="ARBA" id="ARBA00031395"/>
    </source>
</evidence>
<dbReference type="Gene3D" id="3.30.70.1400">
    <property type="entry name" value="Aminomethyltransferase beta-barrel domains"/>
    <property type="match status" value="1"/>
</dbReference>
<evidence type="ECO:0000256" key="1">
    <source>
        <dbReference type="ARBA" id="ARBA00008609"/>
    </source>
</evidence>
<dbReference type="GO" id="GO:0006546">
    <property type="term" value="P:glycine catabolic process"/>
    <property type="evidence" value="ECO:0007669"/>
    <property type="project" value="InterPro"/>
</dbReference>
<evidence type="ECO:0000256" key="4">
    <source>
        <dbReference type="ARBA" id="ARBA00022679"/>
    </source>
</evidence>
<organism evidence="10 11">
    <name type="scientific">Lautropia dentalis</name>
    <dbReference type="NCBI Taxonomy" id="2490857"/>
    <lineage>
        <taxon>Bacteria</taxon>
        <taxon>Pseudomonadati</taxon>
        <taxon>Pseudomonadota</taxon>
        <taxon>Betaproteobacteria</taxon>
        <taxon>Burkholderiales</taxon>
        <taxon>Burkholderiaceae</taxon>
        <taxon>Lautropia</taxon>
    </lineage>
</organism>
<evidence type="ECO:0000256" key="6">
    <source>
        <dbReference type="ARBA" id="ARBA00047665"/>
    </source>
</evidence>
<keyword evidence="3" id="KW-0032">Aminotransferase</keyword>
<feature type="binding site" evidence="7">
    <location>
        <position position="198"/>
    </location>
    <ligand>
        <name>substrate</name>
    </ligand>
</feature>
<evidence type="ECO:0000313" key="10">
    <source>
        <dbReference type="EMBL" id="RRN44819.1"/>
    </source>
</evidence>
<dbReference type="InterPro" id="IPR006222">
    <property type="entry name" value="GCVT_N"/>
</dbReference>
<keyword evidence="11" id="KW-1185">Reference proteome</keyword>
<dbReference type="EMBL" id="RRUE01000001">
    <property type="protein sequence ID" value="RRN44819.1"/>
    <property type="molecule type" value="Genomic_DNA"/>
</dbReference>
<dbReference type="SUPFAM" id="SSF103025">
    <property type="entry name" value="Folate-binding domain"/>
    <property type="match status" value="1"/>
</dbReference>
<comment type="catalytic activity">
    <reaction evidence="6">
        <text>N(6)-[(R)-S(8)-aminomethyldihydrolipoyl]-L-lysyl-[protein] + (6S)-5,6,7,8-tetrahydrofolate = N(6)-[(R)-dihydrolipoyl]-L-lysyl-[protein] + (6R)-5,10-methylene-5,6,7,8-tetrahydrofolate + NH4(+)</text>
        <dbReference type="Rhea" id="RHEA:16945"/>
        <dbReference type="Rhea" id="RHEA-COMP:10475"/>
        <dbReference type="Rhea" id="RHEA-COMP:10492"/>
        <dbReference type="ChEBI" id="CHEBI:15636"/>
        <dbReference type="ChEBI" id="CHEBI:28938"/>
        <dbReference type="ChEBI" id="CHEBI:57453"/>
        <dbReference type="ChEBI" id="CHEBI:83100"/>
        <dbReference type="ChEBI" id="CHEBI:83143"/>
        <dbReference type="EC" id="2.1.2.10"/>
    </reaction>
</comment>
<keyword evidence="4 10" id="KW-0808">Transferase</keyword>
<name>A0A3R8MRH7_9BURK</name>
<feature type="domain" description="GCVT N-terminal" evidence="8">
    <location>
        <begin position="12"/>
        <end position="259"/>
    </location>
</feature>
<dbReference type="InterPro" id="IPR029043">
    <property type="entry name" value="GcvT/YgfZ_C"/>
</dbReference>
<dbReference type="Pfam" id="PF08669">
    <property type="entry name" value="GCV_T_C"/>
    <property type="match status" value="1"/>
</dbReference>
<dbReference type="OrthoDB" id="9774591at2"/>
<evidence type="ECO:0000313" key="11">
    <source>
        <dbReference type="Proteomes" id="UP000270261"/>
    </source>
</evidence>
<reference evidence="10 11" key="1">
    <citation type="submission" date="2018-11" db="EMBL/GenBank/DDBJ databases">
        <title>Genome sequencing of Lautropia sp. KCOM 2505 (= ChDC F240).</title>
        <authorList>
            <person name="Kook J.-K."/>
            <person name="Park S.-N."/>
            <person name="Lim Y.K."/>
        </authorList>
    </citation>
    <scope>NUCLEOTIDE SEQUENCE [LARGE SCALE GENOMIC DNA]</scope>
    <source>
        <strain evidence="10 11">KCOM 2505</strain>
    </source>
</reference>
<accession>A0A3R8MRH7</accession>
<keyword evidence="10" id="KW-0489">Methyltransferase</keyword>
<dbReference type="InterPro" id="IPR028896">
    <property type="entry name" value="GcvT/YgfZ/DmdA"/>
</dbReference>
<dbReference type="PIRSF" id="PIRSF006487">
    <property type="entry name" value="GcvT"/>
    <property type="match status" value="1"/>
</dbReference>
<dbReference type="Gene3D" id="4.10.1250.10">
    <property type="entry name" value="Aminomethyltransferase fragment"/>
    <property type="match status" value="1"/>
</dbReference>
<dbReference type="Gene3D" id="2.40.30.110">
    <property type="entry name" value="Aminomethyltransferase beta-barrel domains"/>
    <property type="match status" value="1"/>
</dbReference>
<dbReference type="PANTHER" id="PTHR43757">
    <property type="entry name" value="AMINOMETHYLTRANSFERASE"/>
    <property type="match status" value="1"/>
</dbReference>
<dbReference type="SUPFAM" id="SSF101790">
    <property type="entry name" value="Aminomethyltransferase beta-barrel domain"/>
    <property type="match status" value="1"/>
</dbReference>
<dbReference type="GO" id="GO:0005960">
    <property type="term" value="C:glycine cleavage complex"/>
    <property type="evidence" value="ECO:0007669"/>
    <property type="project" value="InterPro"/>
</dbReference>
<dbReference type="GO" id="GO:0008483">
    <property type="term" value="F:transaminase activity"/>
    <property type="evidence" value="ECO:0007669"/>
    <property type="project" value="UniProtKB-KW"/>
</dbReference>
<dbReference type="Gene3D" id="3.30.1360.120">
    <property type="entry name" value="Probable tRNA modification gtpase trme, domain 1"/>
    <property type="match status" value="1"/>
</dbReference>
<proteinExistence type="inferred from homology"/>
<evidence type="ECO:0000256" key="2">
    <source>
        <dbReference type="ARBA" id="ARBA00012616"/>
    </source>
</evidence>
<dbReference type="PANTHER" id="PTHR43757:SF2">
    <property type="entry name" value="AMINOMETHYLTRANSFERASE, MITOCHONDRIAL"/>
    <property type="match status" value="1"/>
</dbReference>
<evidence type="ECO:0000256" key="3">
    <source>
        <dbReference type="ARBA" id="ARBA00022576"/>
    </source>
</evidence>
<dbReference type="AlphaFoldDB" id="A0A3R8MRH7"/>
<dbReference type="InterPro" id="IPR013977">
    <property type="entry name" value="GcvT_C"/>
</dbReference>
<dbReference type="Pfam" id="PF01571">
    <property type="entry name" value="GCV_T"/>
    <property type="match status" value="1"/>
</dbReference>
<evidence type="ECO:0000259" key="8">
    <source>
        <dbReference type="Pfam" id="PF01571"/>
    </source>
</evidence>
<dbReference type="RefSeq" id="WP_125094251.1">
    <property type="nucleotide sequence ID" value="NZ_RRUE01000001.1"/>
</dbReference>
<dbReference type="Proteomes" id="UP000270261">
    <property type="component" value="Unassembled WGS sequence"/>
</dbReference>
<dbReference type="NCBIfam" id="TIGR00528">
    <property type="entry name" value="gcvT"/>
    <property type="match status" value="1"/>
</dbReference>
<comment type="caution">
    <text evidence="10">The sequence shown here is derived from an EMBL/GenBank/DDBJ whole genome shotgun (WGS) entry which is preliminary data.</text>
</comment>
<gene>
    <name evidence="10" type="primary">gcvT</name>
    <name evidence="10" type="ORF">EHV23_00550</name>
</gene>
<dbReference type="InterPro" id="IPR027266">
    <property type="entry name" value="TrmE/GcvT-like"/>
</dbReference>
<evidence type="ECO:0000256" key="7">
    <source>
        <dbReference type="PIRSR" id="PIRSR006487-1"/>
    </source>
</evidence>
<evidence type="ECO:0000259" key="9">
    <source>
        <dbReference type="Pfam" id="PF08669"/>
    </source>
</evidence>
<feature type="domain" description="Aminomethyltransferase C-terminal" evidence="9">
    <location>
        <begin position="288"/>
        <end position="366"/>
    </location>
</feature>
<sequence>MADTLKHVALDALHRELGARMGGFAGYDMPIQYSGLKAEHLATRQSCGLFDVSHMGQLLVTPRDGQIGTLHSQLEACLPLDFADWPEGQQRYSLLLNERGGIEDDLMLVNLGSEVRIIVNAGNREHDYHLLTTRCPKLSFEWIDAALIALQGPQAEAVLSALDPRAASPRFMESVSLELLGVPCFATRSGYTGEDGYEISIPTAEAEQVVRHLLDDARVTPAGLGARDTLRLEAGLPLHGNDIGPDTTPVEAVLNFAIARSRRADGAKFAGFPGAEVILGQLAHGAPRRLTALMADSNVPVRAHSPIVDAAGEVIGEVTSGTVSPTLGKPIMLAYLPPAVSKDDSPLHARVRDRLIPLQRVKLPFVAKQYKR</sequence>
<dbReference type="EC" id="2.1.2.10" evidence="2"/>
<dbReference type="InterPro" id="IPR006223">
    <property type="entry name" value="GcvT"/>
</dbReference>
<dbReference type="GO" id="GO:0004047">
    <property type="term" value="F:aminomethyltransferase activity"/>
    <property type="evidence" value="ECO:0007669"/>
    <property type="project" value="UniProtKB-EC"/>
</dbReference>
<dbReference type="NCBIfam" id="NF001567">
    <property type="entry name" value="PRK00389.1"/>
    <property type="match status" value="1"/>
</dbReference>